<feature type="compositionally biased region" description="Low complexity" evidence="7">
    <location>
        <begin position="13"/>
        <end position="28"/>
    </location>
</feature>
<comment type="caution">
    <text evidence="10">The sequence shown here is derived from an EMBL/GenBank/DDBJ whole genome shotgun (WGS) entry which is preliminary data.</text>
</comment>
<name>A0A167S3Z1_9HYPO</name>
<keyword evidence="11" id="KW-1185">Reference proteome</keyword>
<keyword evidence="3 8" id="KW-0812">Transmembrane</keyword>
<dbReference type="GO" id="GO:0022857">
    <property type="term" value="F:transmembrane transporter activity"/>
    <property type="evidence" value="ECO:0007669"/>
    <property type="project" value="InterPro"/>
</dbReference>
<dbReference type="EMBL" id="AZHD01000011">
    <property type="protein sequence ID" value="OAA59209.1"/>
    <property type="molecule type" value="Genomic_DNA"/>
</dbReference>
<feature type="transmembrane region" description="Helical" evidence="8">
    <location>
        <begin position="382"/>
        <end position="404"/>
    </location>
</feature>
<feature type="transmembrane region" description="Helical" evidence="8">
    <location>
        <begin position="416"/>
        <end position="437"/>
    </location>
</feature>
<feature type="transmembrane region" description="Helical" evidence="8">
    <location>
        <begin position="94"/>
        <end position="115"/>
    </location>
</feature>
<evidence type="ECO:0000256" key="5">
    <source>
        <dbReference type="ARBA" id="ARBA00023136"/>
    </source>
</evidence>
<evidence type="ECO:0000256" key="3">
    <source>
        <dbReference type="ARBA" id="ARBA00022692"/>
    </source>
</evidence>
<organism evidence="10 11">
    <name type="scientific">Niveomyces insectorum RCEF 264</name>
    <dbReference type="NCBI Taxonomy" id="1081102"/>
    <lineage>
        <taxon>Eukaryota</taxon>
        <taxon>Fungi</taxon>
        <taxon>Dikarya</taxon>
        <taxon>Ascomycota</taxon>
        <taxon>Pezizomycotina</taxon>
        <taxon>Sordariomycetes</taxon>
        <taxon>Hypocreomycetidae</taxon>
        <taxon>Hypocreales</taxon>
        <taxon>Cordycipitaceae</taxon>
        <taxon>Niveomyces</taxon>
    </lineage>
</organism>
<dbReference type="OrthoDB" id="6730379at2759"/>
<reference evidence="10 11" key="1">
    <citation type="journal article" date="2016" name="Genome Biol. Evol.">
        <title>Divergent and convergent evolution of fungal pathogenicity.</title>
        <authorList>
            <person name="Shang Y."/>
            <person name="Xiao G."/>
            <person name="Zheng P."/>
            <person name="Cen K."/>
            <person name="Zhan S."/>
            <person name="Wang C."/>
        </authorList>
    </citation>
    <scope>NUCLEOTIDE SEQUENCE [LARGE SCALE GENOMIC DNA]</scope>
    <source>
        <strain evidence="10 11">RCEF 264</strain>
    </source>
</reference>
<dbReference type="Pfam" id="PF07690">
    <property type="entry name" value="MFS_1"/>
    <property type="match status" value="1"/>
</dbReference>
<dbReference type="InterPro" id="IPR020846">
    <property type="entry name" value="MFS_dom"/>
</dbReference>
<sequence length="513" mass="56605">MESTGKPTEKDMATAATTAAASTSSPASIHAEASKAVRFLHESEAEPEDPEAARRLRWKIDLRLLPVICLTYALQSIDKTTLGYAAVFGVQADLHLVGSAYSWTSSIFYLGYLAWEFPTNLLLQRLPINYVMAGTVVLWGAVLMCHAATHNFAGLAAVRAFLGVFEASINPGTMLLFTMYYARHEQPLRMGIWIGSAGLGYVVAGIASFGLGHVRSAIASWRLLFLFWGAITTAWGVVLLFVLPGSPLTTKLLTEHERALVVARIKGNGTGLEDKHFKWSQFREAMLDLKTWLLFLFAVSSNSPNGGLTAFQGLIIKGMGFSELQTTLIQMPSGGVQLIVCPLACYFASRYRNSRLVIMLLCLIPFLVGILGLWLLDESKPYGRLVCLWICFAYTATWTLSMAVATANTAGHTKKITTNAVLLIGYCLGNFIGPFFFKADQAPVYPLGVGMMFFCVGVQVAVLAALALLLWSRNRSRRAFRAEAERHEVMALAYEKSMLDETDWQNKYFQYVY</sequence>
<keyword evidence="5 8" id="KW-0472">Membrane</keyword>
<feature type="transmembrane region" description="Helical" evidence="8">
    <location>
        <begin position="192"/>
        <end position="211"/>
    </location>
</feature>
<evidence type="ECO:0000256" key="8">
    <source>
        <dbReference type="SAM" id="Phobius"/>
    </source>
</evidence>
<comment type="subcellular location">
    <subcellularLocation>
        <location evidence="1">Membrane</location>
        <topology evidence="1">Multi-pass membrane protein</topology>
    </subcellularLocation>
</comment>
<evidence type="ECO:0000259" key="9">
    <source>
        <dbReference type="PROSITE" id="PS50850"/>
    </source>
</evidence>
<dbReference type="InterPro" id="IPR036259">
    <property type="entry name" value="MFS_trans_sf"/>
</dbReference>
<dbReference type="Gene3D" id="1.20.1250.20">
    <property type="entry name" value="MFS general substrate transporter like domains"/>
    <property type="match status" value="2"/>
</dbReference>
<keyword evidence="2" id="KW-0813">Transport</keyword>
<accession>A0A167S3Z1</accession>
<feature type="transmembrane region" description="Helical" evidence="8">
    <location>
        <begin position="449"/>
        <end position="471"/>
    </location>
</feature>
<feature type="transmembrane region" description="Helical" evidence="8">
    <location>
        <begin position="356"/>
        <end position="376"/>
    </location>
</feature>
<feature type="domain" description="Major facilitator superfamily (MFS) profile" evidence="9">
    <location>
        <begin position="64"/>
        <end position="475"/>
    </location>
</feature>
<dbReference type="FunFam" id="1.20.1250.20:FF:000064">
    <property type="entry name" value="MFS allantoate transporter"/>
    <property type="match status" value="1"/>
</dbReference>
<gene>
    <name evidence="10" type="ORF">SPI_06411</name>
</gene>
<feature type="region of interest" description="Disordered" evidence="7">
    <location>
        <begin position="1"/>
        <end position="29"/>
    </location>
</feature>
<dbReference type="Proteomes" id="UP000076874">
    <property type="component" value="Unassembled WGS sequence"/>
</dbReference>
<feature type="transmembrane region" description="Helical" evidence="8">
    <location>
        <begin position="328"/>
        <end position="349"/>
    </location>
</feature>
<feature type="transmembrane region" description="Helical" evidence="8">
    <location>
        <begin position="127"/>
        <end position="149"/>
    </location>
</feature>
<evidence type="ECO:0000256" key="7">
    <source>
        <dbReference type="SAM" id="MobiDB-lite"/>
    </source>
</evidence>
<keyword evidence="4 8" id="KW-1133">Transmembrane helix</keyword>
<evidence type="ECO:0000256" key="1">
    <source>
        <dbReference type="ARBA" id="ARBA00004141"/>
    </source>
</evidence>
<evidence type="ECO:0000313" key="10">
    <source>
        <dbReference type="EMBL" id="OAA59209.1"/>
    </source>
</evidence>
<dbReference type="InterPro" id="IPR011701">
    <property type="entry name" value="MFS"/>
</dbReference>
<comment type="similarity">
    <text evidence="6">Belongs to the major facilitator superfamily. Allantoate permease family.</text>
</comment>
<feature type="transmembrane region" description="Helical" evidence="8">
    <location>
        <begin position="223"/>
        <end position="243"/>
    </location>
</feature>
<dbReference type="GO" id="GO:0016020">
    <property type="term" value="C:membrane"/>
    <property type="evidence" value="ECO:0007669"/>
    <property type="project" value="UniProtKB-SubCell"/>
</dbReference>
<dbReference type="PANTHER" id="PTHR43791">
    <property type="entry name" value="PERMEASE-RELATED"/>
    <property type="match status" value="1"/>
</dbReference>
<protein>
    <submittedName>
        <fullName evidence="10">Major facilitator superfamily transporter</fullName>
    </submittedName>
</protein>
<evidence type="ECO:0000256" key="6">
    <source>
        <dbReference type="ARBA" id="ARBA00037968"/>
    </source>
</evidence>
<dbReference type="SUPFAM" id="SSF103473">
    <property type="entry name" value="MFS general substrate transporter"/>
    <property type="match status" value="1"/>
</dbReference>
<evidence type="ECO:0000313" key="11">
    <source>
        <dbReference type="Proteomes" id="UP000076874"/>
    </source>
</evidence>
<dbReference type="AlphaFoldDB" id="A0A167S3Z1"/>
<dbReference type="PROSITE" id="PS50850">
    <property type="entry name" value="MFS"/>
    <property type="match status" value="1"/>
</dbReference>
<evidence type="ECO:0000256" key="4">
    <source>
        <dbReference type="ARBA" id="ARBA00022989"/>
    </source>
</evidence>
<evidence type="ECO:0000256" key="2">
    <source>
        <dbReference type="ARBA" id="ARBA00022448"/>
    </source>
</evidence>
<dbReference type="PANTHER" id="PTHR43791:SF97">
    <property type="entry name" value="ALLANTOATE TRANSPORTER, PUTATIVE (AFU_ORTHOLOGUE AFUA_1G14700)-RELATED"/>
    <property type="match status" value="1"/>
</dbReference>
<proteinExistence type="inferred from homology"/>
<feature type="transmembrane region" description="Helical" evidence="8">
    <location>
        <begin position="161"/>
        <end position="180"/>
    </location>
</feature>